<evidence type="ECO:0000256" key="2">
    <source>
        <dbReference type="ARBA" id="ARBA00022692"/>
    </source>
</evidence>
<feature type="transmembrane region" description="Helical" evidence="5">
    <location>
        <begin position="313"/>
        <end position="336"/>
    </location>
</feature>
<keyword evidence="3 5" id="KW-1133">Transmembrane helix</keyword>
<keyword evidence="8" id="KW-1185">Reference proteome</keyword>
<protein>
    <submittedName>
        <fullName evidence="7">ABC transporter permease</fullName>
    </submittedName>
</protein>
<dbReference type="RefSeq" id="WP_411915487.1">
    <property type="nucleotide sequence ID" value="NZ_BAAFSF010000001.1"/>
</dbReference>
<dbReference type="EMBL" id="BAAFSF010000001">
    <property type="protein sequence ID" value="GAB1251684.1"/>
    <property type="molecule type" value="Genomic_DNA"/>
</dbReference>
<evidence type="ECO:0000259" key="6">
    <source>
        <dbReference type="Pfam" id="PF12698"/>
    </source>
</evidence>
<organism evidence="7 8">
    <name type="scientific">Porphyromonas miyakawae</name>
    <dbReference type="NCBI Taxonomy" id="3137470"/>
    <lineage>
        <taxon>Bacteria</taxon>
        <taxon>Pseudomonadati</taxon>
        <taxon>Bacteroidota</taxon>
        <taxon>Bacteroidia</taxon>
        <taxon>Bacteroidales</taxon>
        <taxon>Porphyromonadaceae</taxon>
        <taxon>Porphyromonas</taxon>
    </lineage>
</organism>
<feature type="transmembrane region" description="Helical" evidence="5">
    <location>
        <begin position="348"/>
        <end position="367"/>
    </location>
</feature>
<reference evidence="7 8" key="1">
    <citation type="journal article" date="2025" name="Int. J. Syst. Evol. Microbiol.">
        <title>Desulfovibrio falkowii sp. nov., Porphyromonas miyakawae sp. nov., Mediterraneibacter flintii sp. nov. and Owariibacterium komagatae gen. nov., sp. nov., isolated from human faeces.</title>
        <authorList>
            <person name="Hamaguchi T."/>
            <person name="Ohara M."/>
            <person name="Hisatomi A."/>
            <person name="Sekiguchi K."/>
            <person name="Takeda J.I."/>
            <person name="Ueyama J."/>
            <person name="Ito M."/>
            <person name="Nishiwaki H."/>
            <person name="Ogi T."/>
            <person name="Hirayama M."/>
            <person name="Ohkuma M."/>
            <person name="Sakamoto M."/>
            <person name="Ohno K."/>
        </authorList>
    </citation>
    <scope>NUCLEOTIDE SEQUENCE [LARGE SCALE GENOMIC DNA]</scope>
    <source>
        <strain evidence="7 8">13CB11C</strain>
    </source>
</reference>
<feature type="transmembrane region" description="Helical" evidence="5">
    <location>
        <begin position="374"/>
        <end position="393"/>
    </location>
</feature>
<gene>
    <name evidence="7" type="ORF">Tsumi_07880</name>
</gene>
<comment type="subcellular location">
    <subcellularLocation>
        <location evidence="1">Membrane</location>
        <topology evidence="1">Multi-pass membrane protein</topology>
    </subcellularLocation>
</comment>
<name>A0ABQ0E1X3_9PORP</name>
<feature type="transmembrane region" description="Helical" evidence="5">
    <location>
        <begin position="186"/>
        <end position="210"/>
    </location>
</feature>
<dbReference type="Gene3D" id="3.40.190.10">
    <property type="entry name" value="Periplasmic binding protein-like II"/>
    <property type="match status" value="1"/>
</dbReference>
<evidence type="ECO:0000313" key="8">
    <source>
        <dbReference type="Proteomes" id="UP001628220"/>
    </source>
</evidence>
<accession>A0ABQ0E1X3</accession>
<evidence type="ECO:0000256" key="4">
    <source>
        <dbReference type="ARBA" id="ARBA00023136"/>
    </source>
</evidence>
<evidence type="ECO:0000256" key="3">
    <source>
        <dbReference type="ARBA" id="ARBA00022989"/>
    </source>
</evidence>
<keyword evidence="2 5" id="KW-0812">Transmembrane</keyword>
<evidence type="ECO:0000256" key="5">
    <source>
        <dbReference type="SAM" id="Phobius"/>
    </source>
</evidence>
<dbReference type="SUPFAM" id="SSF53850">
    <property type="entry name" value="Periplasmic binding protein-like II"/>
    <property type="match status" value="1"/>
</dbReference>
<dbReference type="PANTHER" id="PTHR43471:SF3">
    <property type="entry name" value="ABC TRANSPORTER PERMEASE PROTEIN NATB"/>
    <property type="match status" value="1"/>
</dbReference>
<dbReference type="InterPro" id="IPR013525">
    <property type="entry name" value="ABC2_TM"/>
</dbReference>
<feature type="transmembrane region" description="Helical" evidence="5">
    <location>
        <begin position="399"/>
        <end position="421"/>
    </location>
</feature>
<feature type="transmembrane region" description="Helical" evidence="5">
    <location>
        <begin position="257"/>
        <end position="276"/>
    </location>
</feature>
<dbReference type="PANTHER" id="PTHR43471">
    <property type="entry name" value="ABC TRANSPORTER PERMEASE"/>
    <property type="match status" value="1"/>
</dbReference>
<proteinExistence type="predicted"/>
<dbReference type="Proteomes" id="UP001628220">
    <property type="component" value="Unassembled WGS sequence"/>
</dbReference>
<feature type="domain" description="ABC-2 type transporter transmembrane" evidence="6">
    <location>
        <begin position="22"/>
        <end position="421"/>
    </location>
</feature>
<evidence type="ECO:0000256" key="1">
    <source>
        <dbReference type="ARBA" id="ARBA00004141"/>
    </source>
</evidence>
<feature type="transmembrane region" description="Helical" evidence="5">
    <location>
        <begin position="23"/>
        <end position="45"/>
    </location>
</feature>
<evidence type="ECO:0000313" key="7">
    <source>
        <dbReference type="EMBL" id="GAB1251684.1"/>
    </source>
</evidence>
<sequence length="447" mass="49620">MKRGNKIGIVIGREFNTRVRKRSFIVVTLIVPILMIALIALPIFLGMLSIGKEKIAVIDHTNEHYASVLQGNSDYSFVETQYTLEELQKTELNGEEDFTGVLVIDNDLVTHPDAIALYSYKQMPATLTGYITDKLSEHVSDLKLKAYETSDIEQIVADIRFTLSIPTYRWKENGEIQRSSGTMAGIIGMIFAFVSFYFISSFGGSVMNGVMEEKKNRIMEVMVSSVKPFDLMAGKILGIGLVGLLQMLLWIAFGGLLLFILMLIMVGSAVDLSSLVTMQQADITGMAAGMGADSFKELQDSISILSSVNFPHLILMFILFFVGGYLLFAALFAALAASVSNDEDSAQFIMPVMILLMFGFYAGFGSINNPEGPLAIWCSFIPFTSPVVMLVRIPFGVPIWQQILSVLILYGTAWLIVWLSARIYRIGILMYGKKPTLKEIGRWISYK</sequence>
<keyword evidence="4 5" id="KW-0472">Membrane</keyword>
<dbReference type="Pfam" id="PF12698">
    <property type="entry name" value="ABC2_membrane_3"/>
    <property type="match status" value="1"/>
</dbReference>
<feature type="transmembrane region" description="Helical" evidence="5">
    <location>
        <begin position="231"/>
        <end position="251"/>
    </location>
</feature>
<comment type="caution">
    <text evidence="7">The sequence shown here is derived from an EMBL/GenBank/DDBJ whole genome shotgun (WGS) entry which is preliminary data.</text>
</comment>